<dbReference type="AlphaFoldDB" id="A0AAD7BWZ4"/>
<sequence>MSNSKFVAANRFLANHGMNPITEVQLREAVFDVPEQKKQQAMDTILARIPTWDLLGVKPTPTAPQPETFLLNIPDDALSIRFFTGGALPEQRLFFFDFYDAVHHIPKNAPQDYRLEIVSPPPCPLISLEQHYGEEPKEEQERFMVATKVTCSLMRPNHAPFLFDVPSRAGIAQAVPLVY</sequence>
<organism evidence="1 2">
    <name type="scientific">Roridomyces roridus</name>
    <dbReference type="NCBI Taxonomy" id="1738132"/>
    <lineage>
        <taxon>Eukaryota</taxon>
        <taxon>Fungi</taxon>
        <taxon>Dikarya</taxon>
        <taxon>Basidiomycota</taxon>
        <taxon>Agaricomycotina</taxon>
        <taxon>Agaricomycetes</taxon>
        <taxon>Agaricomycetidae</taxon>
        <taxon>Agaricales</taxon>
        <taxon>Marasmiineae</taxon>
        <taxon>Mycenaceae</taxon>
        <taxon>Roridomyces</taxon>
    </lineage>
</organism>
<evidence type="ECO:0000313" key="1">
    <source>
        <dbReference type="EMBL" id="KAJ7632710.1"/>
    </source>
</evidence>
<evidence type="ECO:0000313" key="2">
    <source>
        <dbReference type="Proteomes" id="UP001221142"/>
    </source>
</evidence>
<reference evidence="1" key="1">
    <citation type="submission" date="2023-03" db="EMBL/GenBank/DDBJ databases">
        <title>Massive genome expansion in bonnet fungi (Mycena s.s.) driven by repeated elements and novel gene families across ecological guilds.</title>
        <authorList>
            <consortium name="Lawrence Berkeley National Laboratory"/>
            <person name="Harder C.B."/>
            <person name="Miyauchi S."/>
            <person name="Viragh M."/>
            <person name="Kuo A."/>
            <person name="Thoen E."/>
            <person name="Andreopoulos B."/>
            <person name="Lu D."/>
            <person name="Skrede I."/>
            <person name="Drula E."/>
            <person name="Henrissat B."/>
            <person name="Morin E."/>
            <person name="Kohler A."/>
            <person name="Barry K."/>
            <person name="LaButti K."/>
            <person name="Morin E."/>
            <person name="Salamov A."/>
            <person name="Lipzen A."/>
            <person name="Mereny Z."/>
            <person name="Hegedus B."/>
            <person name="Baldrian P."/>
            <person name="Stursova M."/>
            <person name="Weitz H."/>
            <person name="Taylor A."/>
            <person name="Grigoriev I.V."/>
            <person name="Nagy L.G."/>
            <person name="Martin F."/>
            <person name="Kauserud H."/>
        </authorList>
    </citation>
    <scope>NUCLEOTIDE SEQUENCE</scope>
    <source>
        <strain evidence="1">9284</strain>
    </source>
</reference>
<proteinExistence type="predicted"/>
<dbReference type="Proteomes" id="UP001221142">
    <property type="component" value="Unassembled WGS sequence"/>
</dbReference>
<comment type="caution">
    <text evidence="1">The sequence shown here is derived from an EMBL/GenBank/DDBJ whole genome shotgun (WGS) entry which is preliminary data.</text>
</comment>
<gene>
    <name evidence="1" type="ORF">FB45DRAFT_913236</name>
</gene>
<protein>
    <submittedName>
        <fullName evidence="1">Uncharacterized protein</fullName>
    </submittedName>
</protein>
<keyword evidence="2" id="KW-1185">Reference proteome</keyword>
<name>A0AAD7BWZ4_9AGAR</name>
<accession>A0AAD7BWZ4</accession>
<dbReference type="EMBL" id="JARKIF010000008">
    <property type="protein sequence ID" value="KAJ7632710.1"/>
    <property type="molecule type" value="Genomic_DNA"/>
</dbReference>